<dbReference type="PANTHER" id="PTHR42983">
    <property type="entry name" value="DINITROGENASE IRON-MOLYBDENUM COFACTOR PROTEIN-RELATED"/>
    <property type="match status" value="1"/>
</dbReference>
<protein>
    <recommendedName>
        <fullName evidence="1">Dinitrogenase iron-molybdenum cofactor biosynthesis domain-containing protein</fullName>
    </recommendedName>
</protein>
<evidence type="ECO:0000313" key="2">
    <source>
        <dbReference type="EMBL" id="PIP15226.1"/>
    </source>
</evidence>
<dbReference type="CDD" id="cd00851">
    <property type="entry name" value="MTH1175"/>
    <property type="match status" value="1"/>
</dbReference>
<dbReference type="Pfam" id="PF02579">
    <property type="entry name" value="Nitro_FeMo-Co"/>
    <property type="match status" value="1"/>
</dbReference>
<dbReference type="EMBL" id="PCRE01000015">
    <property type="protein sequence ID" value="PIP15226.1"/>
    <property type="molecule type" value="Genomic_DNA"/>
</dbReference>
<dbReference type="InterPro" id="IPR033913">
    <property type="entry name" value="MTH1175_dom"/>
</dbReference>
<evidence type="ECO:0000313" key="3">
    <source>
        <dbReference type="Proteomes" id="UP000231025"/>
    </source>
</evidence>
<proteinExistence type="predicted"/>
<dbReference type="InterPro" id="IPR003731">
    <property type="entry name" value="Di-Nase_FeMo-co_biosynth"/>
</dbReference>
<accession>A0A2G9Y7P3</accession>
<dbReference type="AlphaFoldDB" id="A0A2G9Y7P3"/>
<sequence>MISRSKKSQTNYFTTSNVVLLKNMKIAVSSTGKNLESRVTEVFGRCPYFLIVEIEDKKIKGFKAVENLSINQMGGAGISAAQAIAEKDVKAVITGNIGPRAVDVFRQFNIQVYKGTGLVKKVLQDFIDNKLSKIQ</sequence>
<dbReference type="SUPFAM" id="SSF53146">
    <property type="entry name" value="Nitrogenase accessory factor-like"/>
    <property type="match status" value="1"/>
</dbReference>
<evidence type="ECO:0000259" key="1">
    <source>
        <dbReference type="Pfam" id="PF02579"/>
    </source>
</evidence>
<dbReference type="PANTHER" id="PTHR42983:SF1">
    <property type="entry name" value="IRON-MOLYBDENUM PROTEIN"/>
    <property type="match status" value="1"/>
</dbReference>
<dbReference type="Gene3D" id="3.30.420.130">
    <property type="entry name" value="Dinitrogenase iron-molybdenum cofactor biosynthesis domain"/>
    <property type="match status" value="1"/>
</dbReference>
<organism evidence="2 3">
    <name type="scientific">Candidatus Roizmanbacteria bacterium CG23_combo_of_CG06-09_8_20_14_all_35_49</name>
    <dbReference type="NCBI Taxonomy" id="1974863"/>
    <lineage>
        <taxon>Bacteria</taxon>
        <taxon>Candidatus Roizmaniibacteriota</taxon>
    </lineage>
</organism>
<name>A0A2G9Y7P3_9BACT</name>
<reference evidence="2 3" key="1">
    <citation type="submission" date="2017-09" db="EMBL/GenBank/DDBJ databases">
        <title>Depth-based differentiation of microbial function through sediment-hosted aquifers and enrichment of novel symbionts in the deep terrestrial subsurface.</title>
        <authorList>
            <person name="Probst A.J."/>
            <person name="Ladd B."/>
            <person name="Jarett J.K."/>
            <person name="Geller-Mcgrath D.E."/>
            <person name="Sieber C.M."/>
            <person name="Emerson J.B."/>
            <person name="Anantharaman K."/>
            <person name="Thomas B.C."/>
            <person name="Malmstrom R."/>
            <person name="Stieglmeier M."/>
            <person name="Klingl A."/>
            <person name="Woyke T."/>
            <person name="Ryan C.M."/>
            <person name="Banfield J.F."/>
        </authorList>
    </citation>
    <scope>NUCLEOTIDE SEQUENCE [LARGE SCALE GENOMIC DNA]</scope>
    <source>
        <strain evidence="2">CG23_combo_of_CG06-09_8_20_14_all_35_49</strain>
    </source>
</reference>
<gene>
    <name evidence="2" type="ORF">COX47_01250</name>
</gene>
<dbReference type="Proteomes" id="UP000231025">
    <property type="component" value="Unassembled WGS sequence"/>
</dbReference>
<dbReference type="InterPro" id="IPR036105">
    <property type="entry name" value="DiNase_FeMo-co_biosyn_sf"/>
</dbReference>
<comment type="caution">
    <text evidence="2">The sequence shown here is derived from an EMBL/GenBank/DDBJ whole genome shotgun (WGS) entry which is preliminary data.</text>
</comment>
<feature type="domain" description="Dinitrogenase iron-molybdenum cofactor biosynthesis" evidence="1">
    <location>
        <begin position="36"/>
        <end position="127"/>
    </location>
</feature>